<dbReference type="EMBL" id="CP028858">
    <property type="protein sequence ID" value="AWB26546.1"/>
    <property type="molecule type" value="Genomic_DNA"/>
</dbReference>
<proteinExistence type="predicted"/>
<sequence length="331" mass="35226">MIRPTWRGLAVAIVAIAAIAQAWAFGPRTLNAVAVPAVVALAVGFVQIAIADLRLDLPRLRDDHEGTTVTADCTLTGHRGLLATAQVDTDGVTIDGPIAGVVPTGRTCRVTLTDRGTATLGPGRAVVRDRMGLWRRSRSLDERVTTTVFPRVLDLVPEGPLAPLIDPTGGIERQEFDRVREYVPGDPLSDVHWASTAKRPDELYVVEFADRRPDEDVLVAASGPRREADAIAEATASVAIAALTAGRSVGLVAGDEVIEPGRGRDHRYELLTALAAYDGERTPPDAWANATVQVTDGTDGPRVTVGDATIPFDRLRADRSVERTPTAEGSA</sequence>
<keyword evidence="1" id="KW-1133">Transmembrane helix</keyword>
<feature type="transmembrane region" description="Helical" evidence="1">
    <location>
        <begin position="34"/>
        <end position="51"/>
    </location>
</feature>
<protein>
    <recommendedName>
        <fullName evidence="2">DUF58 domain-containing protein</fullName>
    </recommendedName>
</protein>
<dbReference type="Proteomes" id="UP000244727">
    <property type="component" value="Chromosome"/>
</dbReference>
<reference evidence="3 4" key="1">
    <citation type="submission" date="2018-04" db="EMBL/GenBank/DDBJ databases">
        <title>Halococcoides cellulosivorans gen. nov., sp. nov., an extremely halophilic cellulose-utilizing haloarchaeon from hypersaline lakes.</title>
        <authorList>
            <person name="Sorokin D.Y."/>
            <person name="Toshchakov S.V."/>
            <person name="Samarov N.I."/>
            <person name="Korzhenkov A."/>
            <person name="Kublanov I.V."/>
        </authorList>
    </citation>
    <scope>NUCLEOTIDE SEQUENCE [LARGE SCALE GENOMIC DNA]</scope>
    <source>
        <strain evidence="3 4">HArcel1</strain>
    </source>
</reference>
<accession>A0A2R4WYD7</accession>
<dbReference type="PANTHER" id="PTHR34351">
    <property type="entry name" value="SLR1927 PROTEIN-RELATED"/>
    <property type="match status" value="1"/>
</dbReference>
<dbReference type="PANTHER" id="PTHR34351:SF1">
    <property type="entry name" value="SLR1927 PROTEIN"/>
    <property type="match status" value="1"/>
</dbReference>
<evidence type="ECO:0000259" key="2">
    <source>
        <dbReference type="Pfam" id="PF01882"/>
    </source>
</evidence>
<dbReference type="AlphaFoldDB" id="A0A2R4WYD7"/>
<evidence type="ECO:0000256" key="1">
    <source>
        <dbReference type="SAM" id="Phobius"/>
    </source>
</evidence>
<name>A0A2R4WYD7_9EURY</name>
<organism evidence="3 4">
    <name type="scientific">Halococcoides cellulosivorans</name>
    <dbReference type="NCBI Taxonomy" id="1679096"/>
    <lineage>
        <taxon>Archaea</taxon>
        <taxon>Methanobacteriati</taxon>
        <taxon>Methanobacteriota</taxon>
        <taxon>Stenosarchaea group</taxon>
        <taxon>Halobacteria</taxon>
        <taxon>Halobacteriales</taxon>
        <taxon>Haloarculaceae</taxon>
        <taxon>Halococcoides</taxon>
    </lineage>
</organism>
<dbReference type="GeneID" id="36511216"/>
<dbReference type="RefSeq" id="WP_108380915.1">
    <property type="nucleotide sequence ID" value="NZ_CP028858.1"/>
</dbReference>
<dbReference type="KEGG" id="harc:HARCEL1_01875"/>
<dbReference type="Pfam" id="PF01882">
    <property type="entry name" value="DUF58"/>
    <property type="match status" value="1"/>
</dbReference>
<evidence type="ECO:0000313" key="3">
    <source>
        <dbReference type="EMBL" id="AWB26546.1"/>
    </source>
</evidence>
<keyword evidence="4" id="KW-1185">Reference proteome</keyword>
<evidence type="ECO:0000313" key="4">
    <source>
        <dbReference type="Proteomes" id="UP000244727"/>
    </source>
</evidence>
<gene>
    <name evidence="3" type="ORF">HARCEL1_01875</name>
</gene>
<feature type="domain" description="DUF58" evidence="2">
    <location>
        <begin position="179"/>
        <end position="281"/>
    </location>
</feature>
<keyword evidence="1" id="KW-0472">Membrane</keyword>
<dbReference type="InterPro" id="IPR002881">
    <property type="entry name" value="DUF58"/>
</dbReference>
<keyword evidence="1" id="KW-0812">Transmembrane</keyword>